<dbReference type="Proteomes" id="UP000322887">
    <property type="component" value="Chromosome"/>
</dbReference>
<protein>
    <submittedName>
        <fullName evidence="1">Uncharacterized protein</fullName>
    </submittedName>
</protein>
<dbReference type="GeneID" id="98647739"/>
<evidence type="ECO:0000313" key="1">
    <source>
        <dbReference type="EMBL" id="QEG17333.1"/>
    </source>
</evidence>
<dbReference type="RefSeq" id="WP_002643591.1">
    <property type="nucleotide sequence ID" value="NZ_CP042910.1"/>
</dbReference>
<name>A0ABX5YP04_9PLAN</name>
<proteinExistence type="predicted"/>
<organism evidence="1 2">
    <name type="scientific">Gimesia maris</name>
    <dbReference type="NCBI Taxonomy" id="122"/>
    <lineage>
        <taxon>Bacteria</taxon>
        <taxon>Pseudomonadati</taxon>
        <taxon>Planctomycetota</taxon>
        <taxon>Planctomycetia</taxon>
        <taxon>Planctomycetales</taxon>
        <taxon>Planctomycetaceae</taxon>
        <taxon>Gimesia</taxon>
    </lineage>
</organism>
<keyword evidence="2" id="KW-1185">Reference proteome</keyword>
<sequence>MTKTPPRLNNSQRQCDGFKFKGMPPEILKNPPPKPFSLLGPGHILERYDIKLIYYKQGPWEFISEGEIGSRLRWEKDKLAFARIDAPLLYKLITTLKDRVIEAKWQWWTGSAWSLVPQEIVGKTPTEVLASLEKEVNTVQDFTFFVELENPNSPSVIDIPIHHRQVYPGECLRRGDKFVDKNSGGWQEVPETVKGIRVIEPQKVNAFARFCRPVSPNAQNWYYDVENGVEGGLGGYADPFPSREHALQAIAAAAEQTGATPLGMLWELAGDPRIGLPRQAFDIPERPLREDRLIGLSYADFVPPMDPIDPTDDELDVRQPALGSVADIAKERGLVKAAVIALAVKHMPEGFRRLHRHEEVRKGDRWFGPVCDDYEDLCWQPAGPELQGIEVLSEDGHIFARRIAMTSTNAELWGKKRK</sequence>
<accession>A0ABX5YP04</accession>
<evidence type="ECO:0000313" key="2">
    <source>
        <dbReference type="Proteomes" id="UP000322887"/>
    </source>
</evidence>
<gene>
    <name evidence="1" type="ORF">GmarT_32130</name>
</gene>
<dbReference type="EMBL" id="CP042910">
    <property type="protein sequence ID" value="QEG17333.1"/>
    <property type="molecule type" value="Genomic_DNA"/>
</dbReference>
<reference evidence="1 2" key="1">
    <citation type="submission" date="2019-08" db="EMBL/GenBank/DDBJ databases">
        <title>Deep-cultivation of Planctomycetes and their phenomic and genomic characterization uncovers novel biology.</title>
        <authorList>
            <person name="Wiegand S."/>
            <person name="Jogler M."/>
            <person name="Boedeker C."/>
            <person name="Pinto D."/>
            <person name="Vollmers J."/>
            <person name="Rivas-Marin E."/>
            <person name="Kohn T."/>
            <person name="Peeters S.H."/>
            <person name="Heuer A."/>
            <person name="Rast P."/>
            <person name="Oberbeckmann S."/>
            <person name="Bunk B."/>
            <person name="Jeske O."/>
            <person name="Meyerdierks A."/>
            <person name="Storesund J.E."/>
            <person name="Kallscheuer N."/>
            <person name="Luecker S."/>
            <person name="Lage O.M."/>
            <person name="Pohl T."/>
            <person name="Merkel B.J."/>
            <person name="Hornburger P."/>
            <person name="Mueller R.-W."/>
            <person name="Bruemmer F."/>
            <person name="Labrenz M."/>
            <person name="Spormann A.M."/>
            <person name="Op den Camp H."/>
            <person name="Overmann J."/>
            <person name="Amann R."/>
            <person name="Jetten M.S.M."/>
            <person name="Mascher T."/>
            <person name="Medema M.H."/>
            <person name="Devos D.P."/>
            <person name="Kaster A.-K."/>
            <person name="Ovreas L."/>
            <person name="Rohde M."/>
            <person name="Galperin M.Y."/>
            <person name="Jogler C."/>
        </authorList>
    </citation>
    <scope>NUCLEOTIDE SEQUENCE [LARGE SCALE GENOMIC DNA]</scope>
    <source>
        <strain evidence="1 2">DSM 8797</strain>
    </source>
</reference>